<feature type="transmembrane region" description="Helical" evidence="1">
    <location>
        <begin position="7"/>
        <end position="26"/>
    </location>
</feature>
<proteinExistence type="predicted"/>
<keyword evidence="3" id="KW-1185">Reference proteome</keyword>
<evidence type="ECO:0000256" key="1">
    <source>
        <dbReference type="SAM" id="Phobius"/>
    </source>
</evidence>
<keyword evidence="1" id="KW-0472">Membrane</keyword>
<keyword evidence="1" id="KW-0812">Transmembrane</keyword>
<organism evidence="2 3">
    <name type="scientific">Sinosporangium album</name>
    <dbReference type="NCBI Taxonomy" id="504805"/>
    <lineage>
        <taxon>Bacteria</taxon>
        <taxon>Bacillati</taxon>
        <taxon>Actinomycetota</taxon>
        <taxon>Actinomycetes</taxon>
        <taxon>Streptosporangiales</taxon>
        <taxon>Streptosporangiaceae</taxon>
        <taxon>Sinosporangium</taxon>
    </lineage>
</organism>
<dbReference type="RefSeq" id="WP_176955205.1">
    <property type="nucleotide sequence ID" value="NZ_FNCN01000001.1"/>
</dbReference>
<gene>
    <name evidence="2" type="ORF">SAMN05421505_101186</name>
</gene>
<keyword evidence="1" id="KW-1133">Transmembrane helix</keyword>
<dbReference type="AlphaFoldDB" id="A0A1G7QZK9"/>
<evidence type="ECO:0000313" key="2">
    <source>
        <dbReference type="EMBL" id="SDG03956.1"/>
    </source>
</evidence>
<sequence>MNDQGGGCLGFILFLLFMGFVVWSHISYDNEQDECLKLSGVQRSECLERLPDPAVP</sequence>
<dbReference type="Proteomes" id="UP000198923">
    <property type="component" value="Unassembled WGS sequence"/>
</dbReference>
<accession>A0A1G7QZK9</accession>
<name>A0A1G7QZK9_9ACTN</name>
<evidence type="ECO:0000313" key="3">
    <source>
        <dbReference type="Proteomes" id="UP000198923"/>
    </source>
</evidence>
<reference evidence="2 3" key="1">
    <citation type="submission" date="2016-10" db="EMBL/GenBank/DDBJ databases">
        <authorList>
            <person name="de Groot N.N."/>
        </authorList>
    </citation>
    <scope>NUCLEOTIDE SEQUENCE [LARGE SCALE GENOMIC DNA]</scope>
    <source>
        <strain evidence="2 3">CPCC 201354</strain>
    </source>
</reference>
<dbReference type="EMBL" id="FNCN01000001">
    <property type="protein sequence ID" value="SDG03956.1"/>
    <property type="molecule type" value="Genomic_DNA"/>
</dbReference>
<protein>
    <submittedName>
        <fullName evidence="2">Uncharacterized protein</fullName>
    </submittedName>
</protein>